<protein>
    <submittedName>
        <fullName evidence="1">Uncharacterized protein</fullName>
    </submittedName>
</protein>
<organism evidence="1 2">
    <name type="scientific">Oculimacula yallundae</name>
    <dbReference type="NCBI Taxonomy" id="86028"/>
    <lineage>
        <taxon>Eukaryota</taxon>
        <taxon>Fungi</taxon>
        <taxon>Dikarya</taxon>
        <taxon>Ascomycota</taxon>
        <taxon>Pezizomycotina</taxon>
        <taxon>Leotiomycetes</taxon>
        <taxon>Helotiales</taxon>
        <taxon>Ploettnerulaceae</taxon>
        <taxon>Oculimacula</taxon>
    </lineage>
</organism>
<gene>
    <name evidence="1" type="ORF">VTL71DRAFT_4589</name>
</gene>
<evidence type="ECO:0000313" key="2">
    <source>
        <dbReference type="Proteomes" id="UP001595075"/>
    </source>
</evidence>
<keyword evidence="2" id="KW-1185">Reference proteome</keyword>
<sequence length="81" mass="9404">MHKWYRINSTISKRHRSNLPIEHPTPGDNLAIRYAMQKGQILRCKCFQTPSITRVTIHAMDGLNPSLYLLPWNNSRSLSDL</sequence>
<comment type="caution">
    <text evidence="1">The sequence shown here is derived from an EMBL/GenBank/DDBJ whole genome shotgun (WGS) entry which is preliminary data.</text>
</comment>
<evidence type="ECO:0000313" key="1">
    <source>
        <dbReference type="EMBL" id="KAL2064095.1"/>
    </source>
</evidence>
<dbReference type="Proteomes" id="UP001595075">
    <property type="component" value="Unassembled WGS sequence"/>
</dbReference>
<name>A0ABR4C2F2_9HELO</name>
<proteinExistence type="predicted"/>
<accession>A0ABR4C2F2</accession>
<reference evidence="1 2" key="1">
    <citation type="journal article" date="2024" name="Commun. Biol.">
        <title>Comparative genomic analysis of thermophilic fungi reveals convergent evolutionary adaptations and gene losses.</title>
        <authorList>
            <person name="Steindorff A.S."/>
            <person name="Aguilar-Pontes M.V."/>
            <person name="Robinson A.J."/>
            <person name="Andreopoulos B."/>
            <person name="LaButti K."/>
            <person name="Kuo A."/>
            <person name="Mondo S."/>
            <person name="Riley R."/>
            <person name="Otillar R."/>
            <person name="Haridas S."/>
            <person name="Lipzen A."/>
            <person name="Grimwood J."/>
            <person name="Schmutz J."/>
            <person name="Clum A."/>
            <person name="Reid I.D."/>
            <person name="Moisan M.C."/>
            <person name="Butler G."/>
            <person name="Nguyen T.T.M."/>
            <person name="Dewar K."/>
            <person name="Conant G."/>
            <person name="Drula E."/>
            <person name="Henrissat B."/>
            <person name="Hansel C."/>
            <person name="Singer S."/>
            <person name="Hutchinson M.I."/>
            <person name="de Vries R.P."/>
            <person name="Natvig D.O."/>
            <person name="Powell A.J."/>
            <person name="Tsang A."/>
            <person name="Grigoriev I.V."/>
        </authorList>
    </citation>
    <scope>NUCLEOTIDE SEQUENCE [LARGE SCALE GENOMIC DNA]</scope>
    <source>
        <strain evidence="1 2">CBS 494.80</strain>
    </source>
</reference>
<dbReference type="EMBL" id="JAZHXI010000014">
    <property type="protein sequence ID" value="KAL2064095.1"/>
    <property type="molecule type" value="Genomic_DNA"/>
</dbReference>